<keyword evidence="4" id="KW-1185">Reference proteome</keyword>
<organism evidence="2">
    <name type="scientific">Cladocopium goreaui</name>
    <dbReference type="NCBI Taxonomy" id="2562237"/>
    <lineage>
        <taxon>Eukaryota</taxon>
        <taxon>Sar</taxon>
        <taxon>Alveolata</taxon>
        <taxon>Dinophyceae</taxon>
        <taxon>Suessiales</taxon>
        <taxon>Symbiodiniaceae</taxon>
        <taxon>Cladocopium</taxon>
    </lineage>
</organism>
<feature type="compositionally biased region" description="Polar residues" evidence="1">
    <location>
        <begin position="739"/>
        <end position="748"/>
    </location>
</feature>
<feature type="region of interest" description="Disordered" evidence="1">
    <location>
        <begin position="1242"/>
        <end position="1284"/>
    </location>
</feature>
<comment type="caution">
    <text evidence="2">The sequence shown here is derived from an EMBL/GenBank/DDBJ whole genome shotgun (WGS) entry which is preliminary data.</text>
</comment>
<dbReference type="EMBL" id="CAMXCT010006681">
    <property type="protein sequence ID" value="CAI4018201.1"/>
    <property type="molecule type" value="Genomic_DNA"/>
</dbReference>
<evidence type="ECO:0000313" key="2">
    <source>
        <dbReference type="EMBL" id="CAI4018201.1"/>
    </source>
</evidence>
<evidence type="ECO:0000313" key="4">
    <source>
        <dbReference type="Proteomes" id="UP001152797"/>
    </source>
</evidence>
<sequence>DIADIAHTDAESYKSHDPGILELIDFLRSNRKVDSQCSDTSTRFEVFRLAFGHMEFREFQEADQNADPRIVETLSWHAINGKRLKSSLVFLECDDARWSVKLLSVSMEATRILIWFWLSCIGASLQRGQRPMLYRVLDPRTSVVVQALQHYSSLIMSRTGGGRLNLLWSSSAFNSFAEFCDRQQNRCRTIRRVLMLGAGWVFRRHFQYLNSDPFSLTLCGDHNAHADTLDNFLAFWTMKHPCCYPPGLCRDLKTMGLTPDDLCFGNCSRVLHWTAATVQLSIADIESMHSQNRVLQGSSFSSISAKYINSEALRIRDDARKLQFGEPENRQDLKTIGTSGGIKVRFKTRSPTAKGLSALELFRKHYLKLQSRGGKVNPCSKESWSDVREAFSSLSPHEMSLYEQLARDSKVEALAKRKVKKQIQKTKASQFLQKRSGDGNEGSANALVPHEQNHDGVHLQILPVHELCDLFQNAGEDVLSRVVKCHSKKNDQCFGKSDYPIGESTLEKVWRSQVQAGIDGKSACKTFQRQAESVARPETQDETFPDRVVHEGFCGEQCRHHSSSDRIAMHCNTLALFNYIVDQKGGVKHAVEADILCKFEVRDSGGDVFRQYTFLTSPSAQSGTHKPEQVFVSLVPVDWDMDCEGSCLGAAHAGMILEFQTLAFVDPPASCHFPIQPEMSGRLRMWTSDQFAAYLLDLPIQANSNRDPVEVKAYLMEFLDILPSRVMLTGKIDNITNLLANPNISPLSNPDREESDQDSDDAGGPAQDEDGMGQGNAECDLLLLLEQSDNNDSKPKRKKTKPSDKSTKESTESSSKGYGDVILDDPCLRTFLSPDDIMALQVAREHCVTMNVDVNDWSSDLRGDFGESDGDEDEIELVAAASSSPTLAEDDLQQLQPVSLAKDPKGSQENVRILCAEPDGSSVVVKLLGKECIFGVTFGFVVFTRVWQDKEDVTVPQDSKWKVSYEVQPSKSMKAMKKITQRMLKNARQKARFEKVMSKIDEEWWWRGELENRGWTCSSPRKPMKWIQWKKTKPVIDPQAYTDDSLFCAVMKGGRPGSATDQKQCKFCKKYFDKDTNPTVKNPTADDLVRRRASCSRDCKSCHYFVKTEEDYAEMTGTGLEKHLSIPSNQAEFDRRYDEWCSGRRDGKRRARARGCIEVSSTSAKTAKQVTVLAEGGEEDGNEAADAFEAATKKLRVSTTEKDDEISLILAKFKTFRKMPAKSGPEDDELMGLLWGTTGSTCLQGSDEEKDATATAKKKRAVGANRTARPPKDSSGGLQADTASSVDGAAGASSIFAFMSGAKKAKSGAETKEMDKSESICLQAQQLKLQLEDSRSFTHVSLTKTSSLLEKIESRLAESGKTFVELIRLQGTGCRAESVLQNLKDSKAMLEGVQDLLEALQDSEASPATLQARATVLRNLNVALPMQVNNILCQRSIMALAEEDKLAEVMKFLDIDFKDTYPDGIASVLPTNLAPEALKVIATEFQSGCITYVINQYFLRDYAGDGGSECDERKTFMHECLTKILQFINAFSSSAIYGSAAPLKSALREDLQRLVAVVKLALSPGNVGAAEIDAVDSARSLLVKSKGSFQSSLTLYPVGAYLCESIQTISAQFKKDQLLEAEMQAAGDFAQSMKTPCRELLTKERDGEVDVVVPAMSKFSDMVAKFANFKEHASDRCRTACDSQLTLVESRISQLRDALIDTASFKAEKKFARLPEILEKLAAGKLASDQTSDCLQILGEIASYQFLPKLPLLKLLGKEMSGEIESMFASLTSTARHFQSSWSTLCSMASGSVNEGFFMDERFVALFKHLKDDAANKHTMTLLPSSASRILKVTEMLETSVAGFVKQMTSTFHGFVLKLLEAEIKVDSVLDTATVGSIDFDDKATGIRFYTGVFLALKDGKMSFDYCQFYQTFCSALSAVVSIQPANNPQDQVQVHASFLCLAGALLNLSKYVASFQEKFTEVSQIAVFSDLIAADYNSVQAKKKPDSIYKMTSLLQMCSHFTKFSSISSTFVTITKGLDDGEKEKDYYHQLMNKMSGYIVQILTLCNDELGNAWKALDENFKTMVNNHTYPALFQSEKLDKVKIGALVGDSSTKFLLFLGPRCANLCNDIKTILEATRVLLKEVTVPQNVLNVFSALEGDLSKFGSSSQQGVPAQGAKVALGHFSFFQASLTLAQVFTRDLAPGETRLGLAKRAVDILNTKKMQF</sequence>
<feature type="non-terminal residue" evidence="2">
    <location>
        <position position="2206"/>
    </location>
</feature>
<gene>
    <name evidence="2" type="ORF">C1SCF055_LOCUS42793</name>
</gene>
<feature type="compositionally biased region" description="Acidic residues" evidence="1">
    <location>
        <begin position="753"/>
        <end position="771"/>
    </location>
</feature>
<dbReference type="EMBL" id="CAMXCT030006681">
    <property type="protein sequence ID" value="CAL4805513.1"/>
    <property type="molecule type" value="Genomic_DNA"/>
</dbReference>
<feature type="region of interest" description="Disordered" evidence="1">
    <location>
        <begin position="739"/>
        <end position="775"/>
    </location>
</feature>
<reference evidence="3 4" key="2">
    <citation type="submission" date="2024-05" db="EMBL/GenBank/DDBJ databases">
        <authorList>
            <person name="Chen Y."/>
            <person name="Shah S."/>
            <person name="Dougan E. K."/>
            <person name="Thang M."/>
            <person name="Chan C."/>
        </authorList>
    </citation>
    <scope>NUCLEOTIDE SEQUENCE [LARGE SCALE GENOMIC DNA]</scope>
</reference>
<evidence type="ECO:0000313" key="3">
    <source>
        <dbReference type="EMBL" id="CAL4805513.1"/>
    </source>
</evidence>
<dbReference type="EMBL" id="CAMXCT020006681">
    <property type="protein sequence ID" value="CAL1171576.1"/>
    <property type="molecule type" value="Genomic_DNA"/>
</dbReference>
<name>A0A9P1M0D9_9DINO</name>
<protein>
    <submittedName>
        <fullName evidence="2">Uncharacterized protein</fullName>
    </submittedName>
</protein>
<feature type="compositionally biased region" description="Basic and acidic residues" evidence="1">
    <location>
        <begin position="801"/>
        <end position="811"/>
    </location>
</feature>
<dbReference type="Proteomes" id="UP001152797">
    <property type="component" value="Unassembled WGS sequence"/>
</dbReference>
<proteinExistence type="predicted"/>
<feature type="region of interest" description="Disordered" evidence="1">
    <location>
        <begin position="787"/>
        <end position="819"/>
    </location>
</feature>
<feature type="non-terminal residue" evidence="2">
    <location>
        <position position="1"/>
    </location>
</feature>
<accession>A0A9P1M0D9</accession>
<reference evidence="2" key="1">
    <citation type="submission" date="2022-10" db="EMBL/GenBank/DDBJ databases">
        <authorList>
            <person name="Chen Y."/>
            <person name="Dougan E. K."/>
            <person name="Chan C."/>
            <person name="Rhodes N."/>
            <person name="Thang M."/>
        </authorList>
    </citation>
    <scope>NUCLEOTIDE SEQUENCE</scope>
</reference>
<evidence type="ECO:0000256" key="1">
    <source>
        <dbReference type="SAM" id="MobiDB-lite"/>
    </source>
</evidence>